<dbReference type="Pfam" id="PF00293">
    <property type="entry name" value="NUDIX"/>
    <property type="match status" value="1"/>
</dbReference>
<accession>A0A1Y6BF52</accession>
<dbReference type="Gene3D" id="3.90.79.10">
    <property type="entry name" value="Nucleoside Triphosphate Pyrophosphohydrolase"/>
    <property type="match status" value="1"/>
</dbReference>
<dbReference type="SUPFAM" id="SSF55811">
    <property type="entry name" value="Nudix"/>
    <property type="match status" value="1"/>
</dbReference>
<dbReference type="OrthoDB" id="542521at2"/>
<dbReference type="GO" id="GO:0016779">
    <property type="term" value="F:nucleotidyltransferase activity"/>
    <property type="evidence" value="ECO:0007669"/>
    <property type="project" value="UniProtKB-KW"/>
</dbReference>
<evidence type="ECO:0000313" key="5">
    <source>
        <dbReference type="Proteomes" id="UP000192907"/>
    </source>
</evidence>
<dbReference type="NCBIfam" id="TIGR00125">
    <property type="entry name" value="cyt_tran_rel"/>
    <property type="match status" value="1"/>
</dbReference>
<organism evidence="4 5">
    <name type="scientific">Pseudobacteriovorax antillogorgiicola</name>
    <dbReference type="NCBI Taxonomy" id="1513793"/>
    <lineage>
        <taxon>Bacteria</taxon>
        <taxon>Pseudomonadati</taxon>
        <taxon>Bdellovibrionota</taxon>
        <taxon>Oligoflexia</taxon>
        <taxon>Oligoflexales</taxon>
        <taxon>Pseudobacteriovoracaceae</taxon>
        <taxon>Pseudobacteriovorax</taxon>
    </lineage>
</organism>
<evidence type="ECO:0000256" key="1">
    <source>
        <dbReference type="ARBA" id="ARBA00022679"/>
    </source>
</evidence>
<dbReference type="SUPFAM" id="SSF52374">
    <property type="entry name" value="Nucleotidylyl transferase"/>
    <property type="match status" value="1"/>
</dbReference>
<name>A0A1Y6BF52_9BACT</name>
<reference evidence="5" key="1">
    <citation type="submission" date="2017-04" db="EMBL/GenBank/DDBJ databases">
        <authorList>
            <person name="Varghese N."/>
            <person name="Submissions S."/>
        </authorList>
    </citation>
    <scope>NUCLEOTIDE SEQUENCE [LARGE SCALE GENOMIC DNA]</scope>
    <source>
        <strain evidence="5">RKEM611</strain>
    </source>
</reference>
<dbReference type="PANTHER" id="PTHR21342:SF0">
    <property type="entry name" value="BIFUNCTIONAL NMN ADENYLYLTRANSFERASE_NUDIX HYDROLASE"/>
    <property type="match status" value="1"/>
</dbReference>
<dbReference type="STRING" id="1513793.SAMN06296036_104131"/>
<dbReference type="InterPro" id="IPR014729">
    <property type="entry name" value="Rossmann-like_a/b/a_fold"/>
</dbReference>
<evidence type="ECO:0000256" key="2">
    <source>
        <dbReference type="ARBA" id="ARBA00022695"/>
    </source>
</evidence>
<dbReference type="Pfam" id="PF01467">
    <property type="entry name" value="CTP_transf_like"/>
    <property type="match status" value="1"/>
</dbReference>
<evidence type="ECO:0000259" key="3">
    <source>
        <dbReference type="PROSITE" id="PS51462"/>
    </source>
</evidence>
<keyword evidence="4" id="KW-0378">Hydrolase</keyword>
<dbReference type="Proteomes" id="UP000192907">
    <property type="component" value="Unassembled WGS sequence"/>
</dbReference>
<feature type="domain" description="Nudix hydrolase" evidence="3">
    <location>
        <begin position="202"/>
        <end position="339"/>
    </location>
</feature>
<dbReference type="InterPro" id="IPR000086">
    <property type="entry name" value="NUDIX_hydrolase_dom"/>
</dbReference>
<dbReference type="RefSeq" id="WP_132316805.1">
    <property type="nucleotide sequence ID" value="NZ_FWZT01000004.1"/>
</dbReference>
<keyword evidence="2 4" id="KW-0548">Nucleotidyltransferase</keyword>
<sequence>MTYKVAVFIGRFQPLHNSHLSEIKRSLEIAETLILVIGSDRTSRTPKNPFSGDQRREMIERSLNDDDLQRVHLVFARDYLYNDTQWFSEIARLVEQKMSELNISGKVCLTGCNKDESSYYIASLPDSWKREIIHVPNKNLSATDIRRKLFEGKNPKNIKDVPRGVKAFLIEWVMEDDFVALQKEYQFYEGYKEQFQSLPYPPVFITTDAVVIKNGCVLVVERGQNPGVGMLALPGGHLNVRKGLLDNAIKELKEETSININADYLKNLNPESKVFDHPDRSLRGRTVTHGFCFKLSDGGRLPEVKGGDDAAKAWWMPIEEAYERSAEFFEDHIHIIRYFTRRY</sequence>
<dbReference type="GO" id="GO:0016787">
    <property type="term" value="F:hydrolase activity"/>
    <property type="evidence" value="ECO:0007669"/>
    <property type="project" value="UniProtKB-KW"/>
</dbReference>
<dbReference type="InterPro" id="IPR015797">
    <property type="entry name" value="NUDIX_hydrolase-like_dom_sf"/>
</dbReference>
<dbReference type="PANTHER" id="PTHR21342">
    <property type="entry name" value="PHOSPHOPANTETHEINE ADENYLYLTRANSFERASE"/>
    <property type="match status" value="1"/>
</dbReference>
<protein>
    <submittedName>
        <fullName evidence="4">Bifunctional NMN adenylyltransferase/nudix hydrolase</fullName>
    </submittedName>
</protein>
<dbReference type="InterPro" id="IPR004821">
    <property type="entry name" value="Cyt_trans-like"/>
</dbReference>
<dbReference type="PROSITE" id="PS51462">
    <property type="entry name" value="NUDIX"/>
    <property type="match status" value="1"/>
</dbReference>
<dbReference type="Gene3D" id="3.40.50.620">
    <property type="entry name" value="HUPs"/>
    <property type="match status" value="1"/>
</dbReference>
<proteinExistence type="predicted"/>
<keyword evidence="1 4" id="KW-0808">Transferase</keyword>
<gene>
    <name evidence="4" type="ORF">SAMN06296036_104131</name>
</gene>
<dbReference type="EMBL" id="FWZT01000004">
    <property type="protein sequence ID" value="SMF06406.1"/>
    <property type="molecule type" value="Genomic_DNA"/>
</dbReference>
<keyword evidence="5" id="KW-1185">Reference proteome</keyword>
<evidence type="ECO:0000313" key="4">
    <source>
        <dbReference type="EMBL" id="SMF06406.1"/>
    </source>
</evidence>
<dbReference type="CDD" id="cd18873">
    <property type="entry name" value="NUDIX_NadM_like"/>
    <property type="match status" value="1"/>
</dbReference>
<dbReference type="AlphaFoldDB" id="A0A1Y6BF52"/>